<keyword evidence="1" id="KW-0472">Membrane</keyword>
<evidence type="ECO:0000313" key="2">
    <source>
        <dbReference type="EMBL" id="XDI04503.1"/>
    </source>
</evidence>
<proteinExistence type="predicted"/>
<dbReference type="RefSeq" id="WP_368496906.1">
    <property type="nucleotide sequence ID" value="NZ_CP162511.1"/>
</dbReference>
<keyword evidence="1" id="KW-1133">Transmembrane helix</keyword>
<name>A0AB39BE36_9MICO</name>
<gene>
    <name evidence="2" type="ORF">ABFY20_14340</name>
</gene>
<accession>A0AB39BE36</accession>
<protein>
    <submittedName>
        <fullName evidence="2">Uncharacterized protein</fullName>
    </submittedName>
</protein>
<organism evidence="2">
    <name type="scientific">Herbiconiux sp. A18JL235</name>
    <dbReference type="NCBI Taxonomy" id="3152363"/>
    <lineage>
        <taxon>Bacteria</taxon>
        <taxon>Bacillati</taxon>
        <taxon>Actinomycetota</taxon>
        <taxon>Actinomycetes</taxon>
        <taxon>Micrococcales</taxon>
        <taxon>Microbacteriaceae</taxon>
        <taxon>Herbiconiux</taxon>
    </lineage>
</organism>
<dbReference type="EMBL" id="CP162511">
    <property type="protein sequence ID" value="XDI04503.1"/>
    <property type="molecule type" value="Genomic_DNA"/>
</dbReference>
<reference evidence="2" key="1">
    <citation type="submission" date="2024-05" db="EMBL/GenBank/DDBJ databases">
        <title>Herbiconiux sp. A18JL235.</title>
        <authorList>
            <person name="Zhang G."/>
        </authorList>
    </citation>
    <scope>NUCLEOTIDE SEQUENCE</scope>
    <source>
        <strain evidence="2">A18JL235</strain>
    </source>
</reference>
<sequence>MWDSFWTDVLVAVIAAALTGAIAYVTYKVSFRRVERQAVSALIRQLNERRAFYPVSDPWEVPNARTSDDYERVSASVVSARREIDNTRRSVGQREIEKSLTSMKRACNRYLERSAATPDRYVILLMELRTELAKEIRSMRSVRRGLPEGEPGDGAL</sequence>
<evidence type="ECO:0000256" key="1">
    <source>
        <dbReference type="SAM" id="Phobius"/>
    </source>
</evidence>
<keyword evidence="1" id="KW-0812">Transmembrane</keyword>
<feature type="transmembrane region" description="Helical" evidence="1">
    <location>
        <begin position="6"/>
        <end position="27"/>
    </location>
</feature>
<dbReference type="AlphaFoldDB" id="A0AB39BE36"/>